<dbReference type="eggNOG" id="COG1116">
    <property type="taxonomic scope" value="Bacteria"/>
</dbReference>
<gene>
    <name evidence="5" type="ordered locus">Marky_1748</name>
</gene>
<dbReference type="GO" id="GO:0005524">
    <property type="term" value="F:ATP binding"/>
    <property type="evidence" value="ECO:0007669"/>
    <property type="project" value="UniProtKB-KW"/>
</dbReference>
<keyword evidence="2" id="KW-0547">Nucleotide-binding</keyword>
<dbReference type="GO" id="GO:0016887">
    <property type="term" value="F:ATP hydrolysis activity"/>
    <property type="evidence" value="ECO:0007669"/>
    <property type="project" value="InterPro"/>
</dbReference>
<evidence type="ECO:0000259" key="4">
    <source>
        <dbReference type="PROSITE" id="PS50893"/>
    </source>
</evidence>
<dbReference type="SUPFAM" id="SSF52540">
    <property type="entry name" value="P-loop containing nucleoside triphosphate hydrolases"/>
    <property type="match status" value="1"/>
</dbReference>
<dbReference type="InterPro" id="IPR017871">
    <property type="entry name" value="ABC_transporter-like_CS"/>
</dbReference>
<dbReference type="InterPro" id="IPR027417">
    <property type="entry name" value="P-loop_NTPase"/>
</dbReference>
<dbReference type="PROSITE" id="PS00211">
    <property type="entry name" value="ABC_TRANSPORTER_1"/>
    <property type="match status" value="1"/>
</dbReference>
<sequence length="248" mass="27202">MIQLERVTQTYGNLHALGPITLSTEAETFTALVGPSGCGKSTLLRLIAGLEPPSSGRITVGGLPVTGPSPQRILVFQEEALFPWLTLERNVAFGLEVCGVPKRAALEQARTWLDRVHLAGFEHYYPHQVSGGMRQRAALARALILNPQVLLLDEPFGALDALTRLKLQEELVTLWESRRPTVLLVTHDVEEALFLADRVVVLSPRPARILAEVPVPLPRPRARGAPRLAELKREILALLGVQTEVPHA</sequence>
<dbReference type="AlphaFoldDB" id="F2NMU9"/>
<evidence type="ECO:0000256" key="1">
    <source>
        <dbReference type="ARBA" id="ARBA00022448"/>
    </source>
</evidence>
<dbReference type="InterPro" id="IPR003439">
    <property type="entry name" value="ABC_transporter-like_ATP-bd"/>
</dbReference>
<dbReference type="Pfam" id="PF00005">
    <property type="entry name" value="ABC_tran"/>
    <property type="match status" value="1"/>
</dbReference>
<keyword evidence="6" id="KW-1185">Reference proteome</keyword>
<dbReference type="CDD" id="cd03293">
    <property type="entry name" value="ABC_NrtD_SsuB_transporters"/>
    <property type="match status" value="1"/>
</dbReference>
<dbReference type="OrthoDB" id="9802264at2"/>
<evidence type="ECO:0000256" key="2">
    <source>
        <dbReference type="ARBA" id="ARBA00022741"/>
    </source>
</evidence>
<dbReference type="KEGG" id="mhd:Marky_1748"/>
<dbReference type="PANTHER" id="PTHR42788:SF13">
    <property type="entry name" value="ALIPHATIC SULFONATES IMPORT ATP-BINDING PROTEIN SSUB"/>
    <property type="match status" value="1"/>
</dbReference>
<dbReference type="STRING" id="869210.Marky_1748"/>
<dbReference type="InterPro" id="IPR003593">
    <property type="entry name" value="AAA+_ATPase"/>
</dbReference>
<dbReference type="EMBL" id="CP002630">
    <property type="protein sequence ID" value="AEB12483.1"/>
    <property type="molecule type" value="Genomic_DNA"/>
</dbReference>
<dbReference type="HOGENOM" id="CLU_000604_1_22_0"/>
<keyword evidence="3" id="KW-0067">ATP-binding</keyword>
<dbReference type="EC" id="3.6.3.36" evidence="5"/>
<evidence type="ECO:0000313" key="6">
    <source>
        <dbReference type="Proteomes" id="UP000007030"/>
    </source>
</evidence>
<evidence type="ECO:0000256" key="3">
    <source>
        <dbReference type="ARBA" id="ARBA00022840"/>
    </source>
</evidence>
<dbReference type="RefSeq" id="WP_013704529.1">
    <property type="nucleotide sequence ID" value="NC_015387.1"/>
</dbReference>
<name>F2NMU9_MARHT</name>
<dbReference type="SMART" id="SM00382">
    <property type="entry name" value="AAA"/>
    <property type="match status" value="1"/>
</dbReference>
<reference evidence="5 6" key="1">
    <citation type="journal article" date="2012" name="Stand. Genomic Sci.">
        <title>Complete genome sequence of the aerobic, heterotroph Marinithermus hydrothermalis type strain (T1(T)) from a deep-sea hydrothermal vent chimney.</title>
        <authorList>
            <person name="Copeland A."/>
            <person name="Gu W."/>
            <person name="Yasawong M."/>
            <person name="Lapidus A."/>
            <person name="Lucas S."/>
            <person name="Deshpande S."/>
            <person name="Pagani I."/>
            <person name="Tapia R."/>
            <person name="Cheng J.F."/>
            <person name="Goodwin L.A."/>
            <person name="Pitluck S."/>
            <person name="Liolios K."/>
            <person name="Ivanova N."/>
            <person name="Mavromatis K."/>
            <person name="Mikhailova N."/>
            <person name="Pati A."/>
            <person name="Chen A."/>
            <person name="Palaniappan K."/>
            <person name="Land M."/>
            <person name="Pan C."/>
            <person name="Brambilla E.M."/>
            <person name="Rohde M."/>
            <person name="Tindall B.J."/>
            <person name="Sikorski J."/>
            <person name="Goker M."/>
            <person name="Detter J.C."/>
            <person name="Bristow J."/>
            <person name="Eisen J.A."/>
            <person name="Markowitz V."/>
            <person name="Hugenholtz P."/>
            <person name="Kyrpides N.C."/>
            <person name="Klenk H.P."/>
            <person name="Woyke T."/>
        </authorList>
    </citation>
    <scope>NUCLEOTIDE SEQUENCE [LARGE SCALE GENOMIC DNA]</scope>
    <source>
        <strain evidence="6">DSM 14884 / JCM 11576 / T1</strain>
    </source>
</reference>
<dbReference type="Gene3D" id="3.40.50.300">
    <property type="entry name" value="P-loop containing nucleotide triphosphate hydrolases"/>
    <property type="match status" value="1"/>
</dbReference>
<dbReference type="Proteomes" id="UP000007030">
    <property type="component" value="Chromosome"/>
</dbReference>
<organism evidence="5 6">
    <name type="scientific">Marinithermus hydrothermalis (strain DSM 14884 / JCM 11576 / T1)</name>
    <dbReference type="NCBI Taxonomy" id="869210"/>
    <lineage>
        <taxon>Bacteria</taxon>
        <taxon>Thermotogati</taxon>
        <taxon>Deinococcota</taxon>
        <taxon>Deinococci</taxon>
        <taxon>Thermales</taxon>
        <taxon>Thermaceae</taxon>
        <taxon>Marinithermus</taxon>
    </lineage>
</organism>
<protein>
    <submittedName>
        <fullName evidence="5">Taurine-transporting ATPase</fullName>
        <ecNumber evidence="5">3.6.3.36</ecNumber>
    </submittedName>
</protein>
<keyword evidence="5" id="KW-0378">Hydrolase</keyword>
<dbReference type="PANTHER" id="PTHR42788">
    <property type="entry name" value="TAURINE IMPORT ATP-BINDING PROTEIN-RELATED"/>
    <property type="match status" value="1"/>
</dbReference>
<feature type="domain" description="ABC transporter" evidence="4">
    <location>
        <begin position="2"/>
        <end position="229"/>
    </location>
</feature>
<proteinExistence type="predicted"/>
<dbReference type="PROSITE" id="PS50893">
    <property type="entry name" value="ABC_TRANSPORTER_2"/>
    <property type="match status" value="1"/>
</dbReference>
<keyword evidence="1" id="KW-0813">Transport</keyword>
<accession>F2NMU9</accession>
<evidence type="ECO:0000313" key="5">
    <source>
        <dbReference type="EMBL" id="AEB12483.1"/>
    </source>
</evidence>
<dbReference type="InterPro" id="IPR050166">
    <property type="entry name" value="ABC_transporter_ATP-bind"/>
</dbReference>